<proteinExistence type="predicted"/>
<comment type="caution">
    <text evidence="1">The sequence shown here is derived from an EMBL/GenBank/DDBJ whole genome shotgun (WGS) entry which is preliminary data.</text>
</comment>
<accession>A0AAD6TYY1</accession>
<organism evidence="1 2">
    <name type="scientific">Mycena belliarum</name>
    <dbReference type="NCBI Taxonomy" id="1033014"/>
    <lineage>
        <taxon>Eukaryota</taxon>
        <taxon>Fungi</taxon>
        <taxon>Dikarya</taxon>
        <taxon>Basidiomycota</taxon>
        <taxon>Agaricomycotina</taxon>
        <taxon>Agaricomycetes</taxon>
        <taxon>Agaricomycetidae</taxon>
        <taxon>Agaricales</taxon>
        <taxon>Marasmiineae</taxon>
        <taxon>Mycenaceae</taxon>
        <taxon>Mycena</taxon>
    </lineage>
</organism>
<protein>
    <recommendedName>
        <fullName evidence="3">Aprataxin and PNK-like factor PBZ domain-containing protein</fullName>
    </recommendedName>
</protein>
<sequence length="442" mass="49667">MTMRGLSALPLDDDLLDRVMTFCPTFGTLGAMVLASKGFHRVFQTHPKSIMRAVAYNIVGPALPQALRLIRYPHPPPEDPIDMATTCPEDHEPSVMTDDEKKLLQENAEVVQKLENIYSLTTKDRTSKTSLLTSEESWRFRRASYRIMLYCKLFPGNIYSFDELEDLDDVQIAKIRRQRTAVLNEYPTDELLEIFSVVKFIGGIFVEVNGGIDSSDDLDVLLSAGPAGAVSCWEDRDASGLDEDLLNLLDGDENNNLFTGYFSLPFQNIWATRNIKPPKEDEPASKYVLDQVNGANDTCSHCATPGGLALLTQANWDRQQIFSTQLLKAKLKSNQTLTFPFAQAAGNLSDAESLGCFIAGFFAMSRRAPGFEDWEVGQSYCQPCLTKYLEEHAWIWLLEERVKTGWVPPEDCWYGYNCNTQTHKLAHAQQKNHLCVPTRGSV</sequence>
<dbReference type="EMBL" id="JARJCN010000045">
    <property type="protein sequence ID" value="KAJ7082416.1"/>
    <property type="molecule type" value="Genomic_DNA"/>
</dbReference>
<dbReference type="Proteomes" id="UP001222325">
    <property type="component" value="Unassembled WGS sequence"/>
</dbReference>
<evidence type="ECO:0000313" key="2">
    <source>
        <dbReference type="Proteomes" id="UP001222325"/>
    </source>
</evidence>
<gene>
    <name evidence="1" type="ORF">B0H15DRAFT_852886</name>
</gene>
<name>A0AAD6TYY1_9AGAR</name>
<dbReference type="AlphaFoldDB" id="A0AAD6TYY1"/>
<keyword evidence="2" id="KW-1185">Reference proteome</keyword>
<evidence type="ECO:0008006" key="3">
    <source>
        <dbReference type="Google" id="ProtNLM"/>
    </source>
</evidence>
<reference evidence="1" key="1">
    <citation type="submission" date="2023-03" db="EMBL/GenBank/DDBJ databases">
        <title>Massive genome expansion in bonnet fungi (Mycena s.s.) driven by repeated elements and novel gene families across ecological guilds.</title>
        <authorList>
            <consortium name="Lawrence Berkeley National Laboratory"/>
            <person name="Harder C.B."/>
            <person name="Miyauchi S."/>
            <person name="Viragh M."/>
            <person name="Kuo A."/>
            <person name="Thoen E."/>
            <person name="Andreopoulos B."/>
            <person name="Lu D."/>
            <person name="Skrede I."/>
            <person name="Drula E."/>
            <person name="Henrissat B."/>
            <person name="Morin E."/>
            <person name="Kohler A."/>
            <person name="Barry K."/>
            <person name="LaButti K."/>
            <person name="Morin E."/>
            <person name="Salamov A."/>
            <person name="Lipzen A."/>
            <person name="Mereny Z."/>
            <person name="Hegedus B."/>
            <person name="Baldrian P."/>
            <person name="Stursova M."/>
            <person name="Weitz H."/>
            <person name="Taylor A."/>
            <person name="Grigoriev I.V."/>
            <person name="Nagy L.G."/>
            <person name="Martin F."/>
            <person name="Kauserud H."/>
        </authorList>
    </citation>
    <scope>NUCLEOTIDE SEQUENCE</scope>
    <source>
        <strain evidence="1">CBHHK173m</strain>
    </source>
</reference>
<evidence type="ECO:0000313" key="1">
    <source>
        <dbReference type="EMBL" id="KAJ7082416.1"/>
    </source>
</evidence>